<keyword evidence="3" id="KW-1185">Reference proteome</keyword>
<feature type="transmembrane region" description="Helical" evidence="1">
    <location>
        <begin position="976"/>
        <end position="995"/>
    </location>
</feature>
<feature type="transmembrane region" description="Helical" evidence="1">
    <location>
        <begin position="1007"/>
        <end position="1033"/>
    </location>
</feature>
<dbReference type="EMBL" id="RXNV01000002">
    <property type="protein sequence ID" value="RTR33559.1"/>
    <property type="molecule type" value="Genomic_DNA"/>
</dbReference>
<feature type="transmembrane region" description="Helical" evidence="1">
    <location>
        <begin position="341"/>
        <end position="363"/>
    </location>
</feature>
<dbReference type="PRINTS" id="PR00702">
    <property type="entry name" value="ACRIFLAVINRP"/>
</dbReference>
<evidence type="ECO:0000313" key="2">
    <source>
        <dbReference type="EMBL" id="RTR33559.1"/>
    </source>
</evidence>
<feature type="transmembrane region" description="Helical" evidence="1">
    <location>
        <begin position="545"/>
        <end position="569"/>
    </location>
</feature>
<dbReference type="SUPFAM" id="SSF82866">
    <property type="entry name" value="Multidrug efflux transporter AcrB transmembrane domain"/>
    <property type="match status" value="2"/>
</dbReference>
<dbReference type="RefSeq" id="WP_126505112.1">
    <property type="nucleotide sequence ID" value="NZ_RXNV01000002.1"/>
</dbReference>
<name>A0A3S0IE84_9GAMM</name>
<dbReference type="Gene3D" id="1.20.1640.10">
    <property type="entry name" value="Multidrug efflux transporter AcrB transmembrane domain"/>
    <property type="match status" value="2"/>
</dbReference>
<dbReference type="Pfam" id="PF00873">
    <property type="entry name" value="ACR_tran"/>
    <property type="match status" value="1"/>
</dbReference>
<keyword evidence="1" id="KW-0472">Membrane</keyword>
<dbReference type="InterPro" id="IPR001036">
    <property type="entry name" value="Acrflvin-R"/>
</dbReference>
<dbReference type="PANTHER" id="PTHR32063:SF33">
    <property type="entry name" value="RND SUPERFAMILY EFFLUX PUMP PERMEASE COMPONENT"/>
    <property type="match status" value="1"/>
</dbReference>
<dbReference type="SUPFAM" id="SSF82693">
    <property type="entry name" value="Multidrug efflux transporter AcrB pore domain, PN1, PN2, PC1 and PC2 subdomains"/>
    <property type="match status" value="2"/>
</dbReference>
<feature type="transmembrane region" description="Helical" evidence="1">
    <location>
        <begin position="433"/>
        <end position="453"/>
    </location>
</feature>
<dbReference type="Gene3D" id="3.30.2090.10">
    <property type="entry name" value="Multidrug efflux transporter AcrB TolC docking domain, DN and DC subdomains"/>
    <property type="match status" value="2"/>
</dbReference>
<evidence type="ECO:0000313" key="3">
    <source>
        <dbReference type="Proteomes" id="UP000282060"/>
    </source>
</evidence>
<dbReference type="InterPro" id="IPR027463">
    <property type="entry name" value="AcrB_DN_DC_subdom"/>
</dbReference>
<dbReference type="Gene3D" id="3.30.70.1440">
    <property type="entry name" value="Multidrug efflux transporter AcrB pore domain"/>
    <property type="match status" value="1"/>
</dbReference>
<dbReference type="Gene3D" id="3.30.70.1320">
    <property type="entry name" value="Multidrug efflux transporter AcrB pore domain like"/>
    <property type="match status" value="1"/>
</dbReference>
<dbReference type="AlphaFoldDB" id="A0A3S0IE84"/>
<feature type="transmembrane region" description="Helical" evidence="1">
    <location>
        <begin position="375"/>
        <end position="402"/>
    </location>
</feature>
<keyword evidence="1" id="KW-0812">Transmembrane</keyword>
<keyword evidence="1" id="KW-1133">Transmembrane helix</keyword>
<dbReference type="GO" id="GO:0005886">
    <property type="term" value="C:plasma membrane"/>
    <property type="evidence" value="ECO:0007669"/>
    <property type="project" value="TreeGrafter"/>
</dbReference>
<feature type="transmembrane region" description="Helical" evidence="1">
    <location>
        <begin position="904"/>
        <end position="924"/>
    </location>
</feature>
<gene>
    <name evidence="2" type="ORF">EKG39_07500</name>
</gene>
<sequence>MPDTNRGIISWFARNSVAANLLMLIIIIGGLLTADTIRKQFFPQVEINWVEFNAFYPGAAPQEVEEGITIKVEEALESVQGLKRVITYSNRNSARGYFRIEDSYDPQVVLDEIKSEIDSISSFPDDMERPKVERIKLRQEVLYMSLYGDMTPRQLKELGEKIHDELMQLPLVNITDFYGGLDYEIAIEVSKDRLREYGLNFNDVAAAVRGFSRNMSAGQIRAENGYINLRVQNQAYVGYEFENLPLITLDDGTTVLLGDIATVVDGFQEGIQYSKFNGKNSVTFFIGAANDQSMTDVADVVKAYVAEKQDVLPEGLKLETWVDMTYYLEGRLDLMLDSMKTGAVLVFLMLALFLRVRLAFWVMMGLPVCFLGTLLFMPMAMIDVTVNVISLFAFILVLGIVVDDAIVMGESAHEECDKNGQSLDNVIRGVKRVAMPATFGVLTTIAAFLPLTLADGPSSAFGKAIGYVVILCLLFSLVESKLILPAHLARMKKKTIVKPGSKNPIDWLRNGVNFVQGKVDSNLKKLIQNIYRPTLTMAVEYRYTVIMLFISFVLICAGLYTGGMIRYIGQPKIPHDFPRVSFDMNVDASEKATLSAALAIEKAIYNVDKQLEEKYGQGMISDMQVDLEGRTSAKVMTKLVDPEIRPLDTFELAEMWRKAMPLIPGMKSFEVQDNLFGGGRDDGDISFRLEGKNEEQLVAASQELKAKLNSLKGVGDVNDSRQSSAKEVQFELKPQAYGLGLTLANIASQVGNSFYGLEAQRILRNGEEIKVMLRYPEEQRNSIAQVSEVLIVTPQGAEVPLSEVANITVTQGVNGIRRENGNRTINVWGSVDADQAEPFKLAQDIRDNFMPQLLKKYPRVKSEVSGNIQEQMDSAKTQLRDFIISMLIIYSLLAIPLKSYSQPLMIMAVIPFGVIGSVLGHMIMGIDLSALSLFGIIAAAGVVVNDSLVMVDYINKSRESGIAMKIAVLEAGCRRFRAIMLTSLTTFIGLMPIMTETSMQAKMVIPMATSLAFGVLFATVVTLMLIPCLYLAIEDIKKLFGSKSRAHHEADHGMEPELIK</sequence>
<dbReference type="Proteomes" id="UP000282060">
    <property type="component" value="Unassembled WGS sequence"/>
</dbReference>
<evidence type="ECO:0000256" key="1">
    <source>
        <dbReference type="SAM" id="Phobius"/>
    </source>
</evidence>
<dbReference type="PANTHER" id="PTHR32063">
    <property type="match status" value="1"/>
</dbReference>
<organism evidence="2 3">
    <name type="scientific">Shewanella atlantica</name>
    <dbReference type="NCBI Taxonomy" id="271099"/>
    <lineage>
        <taxon>Bacteria</taxon>
        <taxon>Pseudomonadati</taxon>
        <taxon>Pseudomonadota</taxon>
        <taxon>Gammaproteobacteria</taxon>
        <taxon>Alteromonadales</taxon>
        <taxon>Shewanellaceae</taxon>
        <taxon>Shewanella</taxon>
    </lineage>
</organism>
<feature type="transmembrane region" description="Helical" evidence="1">
    <location>
        <begin position="879"/>
        <end position="897"/>
    </location>
</feature>
<reference evidence="2 3" key="1">
    <citation type="submission" date="2018-12" db="EMBL/GenBank/DDBJ databases">
        <authorList>
            <person name="Yu L."/>
        </authorList>
    </citation>
    <scope>NUCLEOTIDE SEQUENCE [LARGE SCALE GENOMIC DNA]</scope>
    <source>
        <strain evidence="2 3">HAW-EB5</strain>
    </source>
</reference>
<dbReference type="GO" id="GO:0042910">
    <property type="term" value="F:xenobiotic transmembrane transporter activity"/>
    <property type="evidence" value="ECO:0007669"/>
    <property type="project" value="TreeGrafter"/>
</dbReference>
<protein>
    <submittedName>
        <fullName evidence="2">Efflux RND transporter permease subunit</fullName>
    </submittedName>
</protein>
<feature type="transmembrane region" description="Helical" evidence="1">
    <location>
        <begin position="12"/>
        <end position="34"/>
    </location>
</feature>
<dbReference type="SUPFAM" id="SSF82714">
    <property type="entry name" value="Multidrug efflux transporter AcrB TolC docking domain, DN and DC subdomains"/>
    <property type="match status" value="2"/>
</dbReference>
<feature type="transmembrane region" description="Helical" evidence="1">
    <location>
        <begin position="930"/>
        <end position="955"/>
    </location>
</feature>
<dbReference type="Gene3D" id="3.30.70.1430">
    <property type="entry name" value="Multidrug efflux transporter AcrB pore domain"/>
    <property type="match status" value="2"/>
</dbReference>
<accession>A0A3S0IE84</accession>
<dbReference type="OrthoDB" id="5287122at2"/>
<comment type="caution">
    <text evidence="2">The sequence shown here is derived from an EMBL/GenBank/DDBJ whole genome shotgun (WGS) entry which is preliminary data.</text>
</comment>
<feature type="transmembrane region" description="Helical" evidence="1">
    <location>
        <begin position="465"/>
        <end position="484"/>
    </location>
</feature>
<proteinExistence type="predicted"/>